<dbReference type="Proteomes" id="UP000573729">
    <property type="component" value="Unassembled WGS sequence"/>
</dbReference>
<organism evidence="1 2">
    <name type="scientific">Microbacterium marinum</name>
    <dbReference type="NCBI Taxonomy" id="421115"/>
    <lineage>
        <taxon>Bacteria</taxon>
        <taxon>Bacillati</taxon>
        <taxon>Actinomycetota</taxon>
        <taxon>Actinomycetes</taxon>
        <taxon>Micrococcales</taxon>
        <taxon>Microbacteriaceae</taxon>
        <taxon>Microbacterium</taxon>
    </lineage>
</organism>
<protein>
    <submittedName>
        <fullName evidence="1">Uncharacterized protein</fullName>
    </submittedName>
</protein>
<sequence>MSAEAPSAQAADLASYVCSHVLDRSRPVLLVIREYDGDWIAACGGDDHEQSSESWFVVGWGHVLEWNPAVGDIETLERGEEAERSAVTAPWVVSRLSWCNL</sequence>
<reference evidence="1 2" key="1">
    <citation type="submission" date="2020-08" db="EMBL/GenBank/DDBJ databases">
        <title>Sequencing the genomes of 1000 actinobacteria strains.</title>
        <authorList>
            <person name="Klenk H.-P."/>
        </authorList>
    </citation>
    <scope>NUCLEOTIDE SEQUENCE [LARGE SCALE GENOMIC DNA]</scope>
    <source>
        <strain evidence="1 2">DSM 24947</strain>
    </source>
</reference>
<dbReference type="EMBL" id="JACHMD010000001">
    <property type="protein sequence ID" value="MBB4668133.1"/>
    <property type="molecule type" value="Genomic_DNA"/>
</dbReference>
<keyword evidence="2" id="KW-1185">Reference proteome</keyword>
<gene>
    <name evidence="1" type="ORF">BKA24_002842</name>
</gene>
<name>A0A7W7BV18_9MICO</name>
<evidence type="ECO:0000313" key="1">
    <source>
        <dbReference type="EMBL" id="MBB4668133.1"/>
    </source>
</evidence>
<evidence type="ECO:0000313" key="2">
    <source>
        <dbReference type="Proteomes" id="UP000573729"/>
    </source>
</evidence>
<proteinExistence type="predicted"/>
<dbReference type="AlphaFoldDB" id="A0A7W7BV18"/>
<dbReference type="RefSeq" id="WP_184219677.1">
    <property type="nucleotide sequence ID" value="NZ_JACHMD010000001.1"/>
</dbReference>
<accession>A0A7W7BV18</accession>
<comment type="caution">
    <text evidence="1">The sequence shown here is derived from an EMBL/GenBank/DDBJ whole genome shotgun (WGS) entry which is preliminary data.</text>
</comment>